<dbReference type="PANTHER" id="PTHR34698:SF2">
    <property type="entry name" value="5-OXOPROLINASE SUBUNIT B"/>
    <property type="match status" value="1"/>
</dbReference>
<dbReference type="GO" id="GO:0005524">
    <property type="term" value="F:ATP binding"/>
    <property type="evidence" value="ECO:0007669"/>
    <property type="project" value="UniProtKB-KW"/>
</dbReference>
<dbReference type="Pfam" id="PF02682">
    <property type="entry name" value="CT_C_D"/>
    <property type="match status" value="1"/>
</dbReference>
<evidence type="ECO:0000259" key="4">
    <source>
        <dbReference type="SMART" id="SM00796"/>
    </source>
</evidence>
<dbReference type="Gene3D" id="2.40.100.10">
    <property type="entry name" value="Cyclophilin-like"/>
    <property type="match status" value="1"/>
</dbReference>
<dbReference type="EMBL" id="JACGWT010000001">
    <property type="protein sequence ID" value="MBA8793320.1"/>
    <property type="molecule type" value="Genomic_DNA"/>
</dbReference>
<sequence>MTDPFRAVPAGVPGRRLLPCGDEAVLVECADLADARAVLAALERTGPAPAGGGPVAEVVPGARTLLLRLRTGIDDPAVAALTARLLTAPATPDDAGGPGRGAAPTAVGAPVEIPVRYDGEDLAAVAALLGVDPAEVVRRHTGTVWTVAFGGFAPGFGYLVPQTSGGHLTVPRRDSPRTAVPAGAVGLAGSYSGVYPRSGPGGWQLIGRTDLVLFDPDADPPALLRPGARVRFTDLGAAR</sequence>
<dbReference type="PANTHER" id="PTHR34698">
    <property type="entry name" value="5-OXOPROLINASE SUBUNIT B"/>
    <property type="match status" value="1"/>
</dbReference>
<dbReference type="Gene3D" id="3.30.1360.40">
    <property type="match status" value="1"/>
</dbReference>
<evidence type="ECO:0000256" key="2">
    <source>
        <dbReference type="ARBA" id="ARBA00022801"/>
    </source>
</evidence>
<gene>
    <name evidence="5" type="ORF">FHX74_000914</name>
</gene>
<dbReference type="Proteomes" id="UP000523079">
    <property type="component" value="Unassembled WGS sequence"/>
</dbReference>
<evidence type="ECO:0000313" key="6">
    <source>
        <dbReference type="Proteomes" id="UP000523079"/>
    </source>
</evidence>
<keyword evidence="6" id="KW-1185">Reference proteome</keyword>
<keyword evidence="3" id="KW-0067">ATP-binding</keyword>
<dbReference type="RefSeq" id="WP_328823615.1">
    <property type="nucleotide sequence ID" value="NZ_JACGWT010000001.1"/>
</dbReference>
<accession>A0A7W3P4Y4</accession>
<keyword evidence="1" id="KW-0547">Nucleotide-binding</keyword>
<name>A0A7W3P4Y4_9ACTN</name>
<organism evidence="5 6">
    <name type="scientific">Microlunatus kandeliicorticis</name>
    <dbReference type="NCBI Taxonomy" id="1759536"/>
    <lineage>
        <taxon>Bacteria</taxon>
        <taxon>Bacillati</taxon>
        <taxon>Actinomycetota</taxon>
        <taxon>Actinomycetes</taxon>
        <taxon>Propionibacteriales</taxon>
        <taxon>Propionibacteriaceae</taxon>
        <taxon>Microlunatus</taxon>
    </lineage>
</organism>
<dbReference type="InterPro" id="IPR003833">
    <property type="entry name" value="CT_C_D"/>
</dbReference>
<proteinExistence type="predicted"/>
<dbReference type="SUPFAM" id="SSF50891">
    <property type="entry name" value="Cyclophilin-like"/>
    <property type="match status" value="1"/>
</dbReference>
<comment type="caution">
    <text evidence="5">The sequence shown here is derived from an EMBL/GenBank/DDBJ whole genome shotgun (WGS) entry which is preliminary data.</text>
</comment>
<dbReference type="InterPro" id="IPR010016">
    <property type="entry name" value="PxpB"/>
</dbReference>
<dbReference type="AlphaFoldDB" id="A0A7W3P4Y4"/>
<feature type="domain" description="Carboxyltransferase" evidence="4">
    <location>
        <begin position="15"/>
        <end position="224"/>
    </location>
</feature>
<dbReference type="InterPro" id="IPR029000">
    <property type="entry name" value="Cyclophilin-like_dom_sf"/>
</dbReference>
<keyword evidence="2 5" id="KW-0378">Hydrolase</keyword>
<evidence type="ECO:0000256" key="1">
    <source>
        <dbReference type="ARBA" id="ARBA00022741"/>
    </source>
</evidence>
<protein>
    <submittedName>
        <fullName evidence="5">Allophanate hydrolase subunit 1</fullName>
    </submittedName>
</protein>
<reference evidence="5 6" key="1">
    <citation type="submission" date="2020-07" db="EMBL/GenBank/DDBJ databases">
        <title>Sequencing the genomes of 1000 actinobacteria strains.</title>
        <authorList>
            <person name="Klenk H.-P."/>
        </authorList>
    </citation>
    <scope>NUCLEOTIDE SEQUENCE [LARGE SCALE GENOMIC DNA]</scope>
    <source>
        <strain evidence="5 6">DSM 100723</strain>
    </source>
</reference>
<dbReference type="SMART" id="SM00796">
    <property type="entry name" value="AHS1"/>
    <property type="match status" value="1"/>
</dbReference>
<evidence type="ECO:0000313" key="5">
    <source>
        <dbReference type="EMBL" id="MBA8793320.1"/>
    </source>
</evidence>
<evidence type="ECO:0000256" key="3">
    <source>
        <dbReference type="ARBA" id="ARBA00022840"/>
    </source>
</evidence>
<dbReference type="GO" id="GO:0016787">
    <property type="term" value="F:hydrolase activity"/>
    <property type="evidence" value="ECO:0007669"/>
    <property type="project" value="UniProtKB-KW"/>
</dbReference>